<dbReference type="InterPro" id="IPR050272">
    <property type="entry name" value="Isochorismatase-like_hydrls"/>
</dbReference>
<protein>
    <submittedName>
        <fullName evidence="3">Nicotinamidase-related amidase</fullName>
    </submittedName>
</protein>
<evidence type="ECO:0000313" key="3">
    <source>
        <dbReference type="EMBL" id="MDQ0996741.1"/>
    </source>
</evidence>
<dbReference type="EMBL" id="JAUSZT010000003">
    <property type="protein sequence ID" value="MDQ0996741.1"/>
    <property type="molecule type" value="Genomic_DNA"/>
</dbReference>
<dbReference type="PANTHER" id="PTHR43540">
    <property type="entry name" value="PEROXYUREIDOACRYLATE/UREIDOACRYLATE AMIDOHYDROLASE-RELATED"/>
    <property type="match status" value="1"/>
</dbReference>
<dbReference type="Proteomes" id="UP001237780">
    <property type="component" value="Unassembled WGS sequence"/>
</dbReference>
<sequence>MSADTALIVIDVQESFRQRGYWNEAEAQPFIANIQRLIDGAKAKGLPVVRIFHVDGDGPFAMESGFIKPLAPVSFSADAVFNKSRHSALVGSGLDVWLTENGIRKVLVSGIRTEQCCETTTRHASDLGYEVEFVSEATLTFAMTHADGRTFSADEIKARTELVLAGRFARIVTVDEALSGVQRAMAA</sequence>
<dbReference type="Pfam" id="PF00857">
    <property type="entry name" value="Isochorismatase"/>
    <property type="match status" value="1"/>
</dbReference>
<organism evidence="3 4">
    <name type="scientific">Phyllobacterium ifriqiyense</name>
    <dbReference type="NCBI Taxonomy" id="314238"/>
    <lineage>
        <taxon>Bacteria</taxon>
        <taxon>Pseudomonadati</taxon>
        <taxon>Pseudomonadota</taxon>
        <taxon>Alphaproteobacteria</taxon>
        <taxon>Hyphomicrobiales</taxon>
        <taxon>Phyllobacteriaceae</taxon>
        <taxon>Phyllobacterium</taxon>
    </lineage>
</organism>
<feature type="domain" description="Isochorismatase-like" evidence="2">
    <location>
        <begin position="5"/>
        <end position="157"/>
    </location>
</feature>
<dbReference type="PANTHER" id="PTHR43540:SF6">
    <property type="entry name" value="ISOCHORISMATASE-LIKE DOMAIN-CONTAINING PROTEIN"/>
    <property type="match status" value="1"/>
</dbReference>
<keyword evidence="1" id="KW-0378">Hydrolase</keyword>
<evidence type="ECO:0000313" key="4">
    <source>
        <dbReference type="Proteomes" id="UP001237780"/>
    </source>
</evidence>
<evidence type="ECO:0000259" key="2">
    <source>
        <dbReference type="Pfam" id="PF00857"/>
    </source>
</evidence>
<evidence type="ECO:0000256" key="1">
    <source>
        <dbReference type="ARBA" id="ARBA00022801"/>
    </source>
</evidence>
<accession>A0ABU0S8D8</accession>
<dbReference type="SUPFAM" id="SSF52499">
    <property type="entry name" value="Isochorismatase-like hydrolases"/>
    <property type="match status" value="1"/>
</dbReference>
<dbReference type="Gene3D" id="3.40.50.850">
    <property type="entry name" value="Isochorismatase-like"/>
    <property type="match status" value="1"/>
</dbReference>
<dbReference type="InterPro" id="IPR036380">
    <property type="entry name" value="Isochorismatase-like_sf"/>
</dbReference>
<comment type="caution">
    <text evidence="3">The sequence shown here is derived from an EMBL/GenBank/DDBJ whole genome shotgun (WGS) entry which is preliminary data.</text>
</comment>
<name>A0ABU0S8D8_9HYPH</name>
<proteinExistence type="predicted"/>
<gene>
    <name evidence="3" type="ORF">QFZ34_001923</name>
</gene>
<keyword evidence="4" id="KW-1185">Reference proteome</keyword>
<dbReference type="InterPro" id="IPR000868">
    <property type="entry name" value="Isochorismatase-like_dom"/>
</dbReference>
<reference evidence="3 4" key="1">
    <citation type="submission" date="2023-07" db="EMBL/GenBank/DDBJ databases">
        <title>Comparative genomics of wheat-associated soil bacteria to identify genetic determinants of phenazine resistance.</title>
        <authorList>
            <person name="Mouncey N."/>
        </authorList>
    </citation>
    <scope>NUCLEOTIDE SEQUENCE [LARGE SCALE GENOMIC DNA]</scope>
    <source>
        <strain evidence="3 4">W4I11</strain>
    </source>
</reference>
<dbReference type="RefSeq" id="WP_307279873.1">
    <property type="nucleotide sequence ID" value="NZ_JAUSZT010000003.1"/>
</dbReference>